<dbReference type="GO" id="GO:0016020">
    <property type="term" value="C:membrane"/>
    <property type="evidence" value="ECO:0007669"/>
    <property type="project" value="InterPro"/>
</dbReference>
<dbReference type="GO" id="GO:0015297">
    <property type="term" value="F:antiporter activity"/>
    <property type="evidence" value="ECO:0007669"/>
    <property type="project" value="InterPro"/>
</dbReference>
<keyword evidence="1" id="KW-0812">Transmembrane</keyword>
<dbReference type="Pfam" id="PF01554">
    <property type="entry name" value="MatE"/>
    <property type="match status" value="1"/>
</dbReference>
<evidence type="ECO:0000313" key="3">
    <source>
        <dbReference type="Proteomes" id="UP000184263"/>
    </source>
</evidence>
<organism evidence="2 3">
    <name type="scientific">Selenomonas ruminantium</name>
    <dbReference type="NCBI Taxonomy" id="971"/>
    <lineage>
        <taxon>Bacteria</taxon>
        <taxon>Bacillati</taxon>
        <taxon>Bacillota</taxon>
        <taxon>Negativicutes</taxon>
        <taxon>Selenomonadales</taxon>
        <taxon>Selenomonadaceae</taxon>
        <taxon>Selenomonas</taxon>
    </lineage>
</organism>
<dbReference type="GO" id="GO:0042910">
    <property type="term" value="F:xenobiotic transmembrane transporter activity"/>
    <property type="evidence" value="ECO:0007669"/>
    <property type="project" value="InterPro"/>
</dbReference>
<feature type="transmembrane region" description="Helical" evidence="1">
    <location>
        <begin position="97"/>
        <end position="118"/>
    </location>
</feature>
<dbReference type="EMBL" id="FRBC01000005">
    <property type="protein sequence ID" value="SHK48504.1"/>
    <property type="molecule type" value="Genomic_DNA"/>
</dbReference>
<feature type="transmembrane region" description="Helical" evidence="1">
    <location>
        <begin position="147"/>
        <end position="166"/>
    </location>
</feature>
<dbReference type="InterPro" id="IPR002528">
    <property type="entry name" value="MATE_fam"/>
</dbReference>
<evidence type="ECO:0000256" key="1">
    <source>
        <dbReference type="SAM" id="Phobius"/>
    </source>
</evidence>
<dbReference type="AlphaFoldDB" id="A0A1M6SUV2"/>
<name>A0A1M6SUV2_SELRU</name>
<keyword evidence="1" id="KW-1133">Transmembrane helix</keyword>
<sequence length="179" mass="19172">MRFLWSADSSAGLFVQGKRRNGAVYRLPRDRIVKIYQSGPEGLALSRFLGLEAMGAFQLTLPLVFLVMMLSQVISLGVQSNCAKSIGGGRQEEARGIYSLALLFCLPLSSLLGLGIFWGAGELSLLLGAGGGEPAVAQALTDYLRGMAPGMALLLFLPMQISVLFLEGQAQYALRAIFV</sequence>
<evidence type="ECO:0000313" key="2">
    <source>
        <dbReference type="EMBL" id="SHK48504.1"/>
    </source>
</evidence>
<dbReference type="RefSeq" id="WP_073088502.1">
    <property type="nucleotide sequence ID" value="NZ_FRBC01000005.1"/>
</dbReference>
<protein>
    <submittedName>
        <fullName evidence="2">MatE protein</fullName>
    </submittedName>
</protein>
<feature type="transmembrane region" description="Helical" evidence="1">
    <location>
        <begin position="55"/>
        <end position="76"/>
    </location>
</feature>
<accession>A0A1M6SUV2</accession>
<gene>
    <name evidence="2" type="ORF">SAMN05216582_10587</name>
</gene>
<dbReference type="OrthoDB" id="1837345at2"/>
<dbReference type="Proteomes" id="UP000184263">
    <property type="component" value="Unassembled WGS sequence"/>
</dbReference>
<keyword evidence="1" id="KW-0472">Membrane</keyword>
<proteinExistence type="predicted"/>
<reference evidence="2 3" key="1">
    <citation type="submission" date="2016-11" db="EMBL/GenBank/DDBJ databases">
        <authorList>
            <person name="Jaros S."/>
            <person name="Januszkiewicz K."/>
            <person name="Wedrychowicz H."/>
        </authorList>
    </citation>
    <scope>NUCLEOTIDE SEQUENCE [LARGE SCALE GENOMIC DNA]</scope>
    <source>
        <strain evidence="2 3">HD4</strain>
    </source>
</reference>